<evidence type="ECO:0000313" key="3">
    <source>
        <dbReference type="Proteomes" id="UP000887540"/>
    </source>
</evidence>
<sequence length="287" mass="32971">MRFYASILLRFYVLFVSSCGILWGQLLTSSTTPPTTNLPRVYTDFPDEITVPCRVPSFIKILPVHFRRQLRKIWSGVPSTNSDCTQQLIETHQLIDSLPVGLKLKMAEFGEEKDRFRANFFSELLPEEKAEFGEILKNISLNATEKAQLLKNWAASRLSIAAMENLEEYLHAFIERDRKFQEKIANLSQEAKDAYERIQTIRKEKQSIFARLSEKAKKELVNLFKSVCTTSSKPNMDFKSVQARNIEEDEQPLSPVDAAILSNEPFHADPLEKELSCFGLSFIRDIK</sequence>
<evidence type="ECO:0000256" key="2">
    <source>
        <dbReference type="SAM" id="Phobius"/>
    </source>
</evidence>
<name>A0A914ESG6_9BILA</name>
<evidence type="ECO:0000256" key="1">
    <source>
        <dbReference type="SAM" id="Coils"/>
    </source>
</evidence>
<organism evidence="3 4">
    <name type="scientific">Acrobeloides nanus</name>
    <dbReference type="NCBI Taxonomy" id="290746"/>
    <lineage>
        <taxon>Eukaryota</taxon>
        <taxon>Metazoa</taxon>
        <taxon>Ecdysozoa</taxon>
        <taxon>Nematoda</taxon>
        <taxon>Chromadorea</taxon>
        <taxon>Rhabditida</taxon>
        <taxon>Tylenchina</taxon>
        <taxon>Cephalobomorpha</taxon>
        <taxon>Cephaloboidea</taxon>
        <taxon>Cephalobidae</taxon>
        <taxon>Acrobeloides</taxon>
    </lineage>
</organism>
<protein>
    <submittedName>
        <fullName evidence="4">SXP/RAL-2 family protein Ani s 5-like cation-binding domain-containing protein</fullName>
    </submittedName>
</protein>
<keyword evidence="1" id="KW-0175">Coiled coil</keyword>
<dbReference type="AlphaFoldDB" id="A0A914ESG6"/>
<accession>A0A914ESG6</accession>
<evidence type="ECO:0000313" key="4">
    <source>
        <dbReference type="WBParaSite" id="ACRNAN_scaffold989.g16805.t1"/>
    </source>
</evidence>
<dbReference type="Proteomes" id="UP000887540">
    <property type="component" value="Unplaced"/>
</dbReference>
<proteinExistence type="predicted"/>
<feature type="coiled-coil region" evidence="1">
    <location>
        <begin position="177"/>
        <end position="204"/>
    </location>
</feature>
<feature type="transmembrane region" description="Helical" evidence="2">
    <location>
        <begin position="7"/>
        <end position="26"/>
    </location>
</feature>
<reference evidence="4" key="1">
    <citation type="submission" date="2022-11" db="UniProtKB">
        <authorList>
            <consortium name="WormBaseParasite"/>
        </authorList>
    </citation>
    <scope>IDENTIFICATION</scope>
</reference>
<dbReference type="WBParaSite" id="ACRNAN_scaffold989.g16805.t1">
    <property type="protein sequence ID" value="ACRNAN_scaffold989.g16805.t1"/>
    <property type="gene ID" value="ACRNAN_scaffold989.g16805"/>
</dbReference>
<keyword evidence="2" id="KW-1133">Transmembrane helix</keyword>
<keyword evidence="2" id="KW-0472">Membrane</keyword>
<keyword evidence="2" id="KW-0812">Transmembrane</keyword>
<keyword evidence="3" id="KW-1185">Reference proteome</keyword>